<dbReference type="RefSeq" id="WP_037929275.1">
    <property type="nucleotide sequence ID" value="NZ_CP054599.1"/>
</dbReference>
<comment type="caution">
    <text evidence="2">The sequence shown here is derived from an EMBL/GenBank/DDBJ whole genome shotgun (WGS) entry which is preliminary data.</text>
</comment>
<dbReference type="GeneID" id="68869690"/>
<dbReference type="Proteomes" id="UP000027746">
    <property type="component" value="Unassembled WGS sequence"/>
</dbReference>
<protein>
    <submittedName>
        <fullName evidence="2">Uncharacterized protein</fullName>
    </submittedName>
</protein>
<evidence type="ECO:0000256" key="1">
    <source>
        <dbReference type="SAM" id="Phobius"/>
    </source>
</evidence>
<keyword evidence="1" id="KW-0472">Membrane</keyword>
<dbReference type="OrthoDB" id="7570420at2"/>
<dbReference type="AlphaFoldDB" id="A0A073JA27"/>
<keyword evidence="3" id="KW-1185">Reference proteome</keyword>
<proteinExistence type="predicted"/>
<feature type="transmembrane region" description="Helical" evidence="1">
    <location>
        <begin position="101"/>
        <end position="119"/>
    </location>
</feature>
<sequence length="132" mass="13844">MIKSASQLTLQSILKLDAVTCAAMGALLALASAPVAALTQIGAPLLFWAGLFLFPVAGFMFACAQMRRVPMWATGLVVVGNGLWVLVSLALPLAGLIAPNALGWLFLVGQAVVVLMITAQEWRAVQQQPLAT</sequence>
<name>A0A073JA27_9RHOB</name>
<accession>A0A073JA27</accession>
<feature type="transmembrane region" description="Helical" evidence="1">
    <location>
        <begin position="71"/>
        <end position="95"/>
    </location>
</feature>
<keyword evidence="1" id="KW-0812">Transmembrane</keyword>
<evidence type="ECO:0000313" key="3">
    <source>
        <dbReference type="Proteomes" id="UP000027746"/>
    </source>
</evidence>
<gene>
    <name evidence="2" type="ORF">SUH3_05860</name>
</gene>
<feature type="transmembrane region" description="Helical" evidence="1">
    <location>
        <begin position="47"/>
        <end position="64"/>
    </location>
</feature>
<keyword evidence="1" id="KW-1133">Transmembrane helix</keyword>
<dbReference type="EMBL" id="JAMD01000012">
    <property type="protein sequence ID" value="KEJ94552.1"/>
    <property type="molecule type" value="Genomic_DNA"/>
</dbReference>
<organism evidence="2 3">
    <name type="scientific">Pseudosulfitobacter pseudonitzschiae</name>
    <dbReference type="NCBI Taxonomy" id="1402135"/>
    <lineage>
        <taxon>Bacteria</taxon>
        <taxon>Pseudomonadati</taxon>
        <taxon>Pseudomonadota</taxon>
        <taxon>Alphaproteobacteria</taxon>
        <taxon>Rhodobacterales</taxon>
        <taxon>Roseobacteraceae</taxon>
        <taxon>Pseudosulfitobacter</taxon>
    </lineage>
</organism>
<evidence type="ECO:0000313" key="2">
    <source>
        <dbReference type="EMBL" id="KEJ94552.1"/>
    </source>
</evidence>
<reference evidence="2 3" key="1">
    <citation type="submission" date="2014-01" db="EMBL/GenBank/DDBJ databases">
        <title>Sulfitobacter sp. H3 (MCCC 1A00686) Genome Sequencing.</title>
        <authorList>
            <person name="Lai Q."/>
            <person name="Hong Z."/>
        </authorList>
    </citation>
    <scope>NUCLEOTIDE SEQUENCE [LARGE SCALE GENOMIC DNA]</scope>
    <source>
        <strain evidence="2 3">H3</strain>
    </source>
</reference>